<proteinExistence type="predicted"/>
<dbReference type="Proteomes" id="UP000001307">
    <property type="component" value="Unassembled WGS sequence"/>
</dbReference>
<dbReference type="EMBL" id="FN653018">
    <property type="protein sequence ID" value="CBY21993.1"/>
    <property type="molecule type" value="Genomic_DNA"/>
</dbReference>
<evidence type="ECO:0000313" key="2">
    <source>
        <dbReference type="Proteomes" id="UP000001307"/>
    </source>
</evidence>
<sequence length="146" mass="17015">MLEQTSSRVSTTTRWLIGISSNAIWSAPLASPMNFTKTSFKSISEDLTALAFAWPTSKPTSKRATRRPPSMMTIAKRFWNDSSTAKIQDSKRFSSVNSLNSRSRMRRRERLKSRSRFHHPRICLWQTLNKPKIQLYQSYVRCSRIR</sequence>
<name>E4WXA1_OIKDI</name>
<keyword evidence="2" id="KW-1185">Reference proteome</keyword>
<organism evidence="1">
    <name type="scientific">Oikopleura dioica</name>
    <name type="common">Tunicate</name>
    <dbReference type="NCBI Taxonomy" id="34765"/>
    <lineage>
        <taxon>Eukaryota</taxon>
        <taxon>Metazoa</taxon>
        <taxon>Chordata</taxon>
        <taxon>Tunicata</taxon>
        <taxon>Appendicularia</taxon>
        <taxon>Copelata</taxon>
        <taxon>Oikopleuridae</taxon>
        <taxon>Oikopleura</taxon>
    </lineage>
</organism>
<protein>
    <submittedName>
        <fullName evidence="1">Uncharacterized protein</fullName>
    </submittedName>
</protein>
<dbReference type="AlphaFoldDB" id="E4WXA1"/>
<dbReference type="InParanoid" id="E4WXA1"/>
<accession>E4WXA1</accession>
<reference evidence="1" key="1">
    <citation type="journal article" date="2010" name="Science">
        <title>Plasticity of animal genome architecture unmasked by rapid evolution of a pelagic tunicate.</title>
        <authorList>
            <person name="Denoeud F."/>
            <person name="Henriet S."/>
            <person name="Mungpakdee S."/>
            <person name="Aury J.M."/>
            <person name="Da Silva C."/>
            <person name="Brinkmann H."/>
            <person name="Mikhaleva J."/>
            <person name="Olsen L.C."/>
            <person name="Jubin C."/>
            <person name="Canestro C."/>
            <person name="Bouquet J.M."/>
            <person name="Danks G."/>
            <person name="Poulain J."/>
            <person name="Campsteijn C."/>
            <person name="Adamski M."/>
            <person name="Cross I."/>
            <person name="Yadetie F."/>
            <person name="Muffato M."/>
            <person name="Louis A."/>
            <person name="Butcher S."/>
            <person name="Tsagkogeorga G."/>
            <person name="Konrad A."/>
            <person name="Singh S."/>
            <person name="Jensen M.F."/>
            <person name="Cong E.H."/>
            <person name="Eikeseth-Otteraa H."/>
            <person name="Noel B."/>
            <person name="Anthouard V."/>
            <person name="Porcel B.M."/>
            <person name="Kachouri-Lafond R."/>
            <person name="Nishino A."/>
            <person name="Ugolini M."/>
            <person name="Chourrout P."/>
            <person name="Nishida H."/>
            <person name="Aasland R."/>
            <person name="Huzurbazar S."/>
            <person name="Westhof E."/>
            <person name="Delsuc F."/>
            <person name="Lehrach H."/>
            <person name="Reinhardt R."/>
            <person name="Weissenbach J."/>
            <person name="Roy S.W."/>
            <person name="Artiguenave F."/>
            <person name="Postlethwait J.H."/>
            <person name="Manak J.R."/>
            <person name="Thompson E.M."/>
            <person name="Jaillon O."/>
            <person name="Du Pasquier L."/>
            <person name="Boudinot P."/>
            <person name="Liberles D.A."/>
            <person name="Volff J.N."/>
            <person name="Philippe H."/>
            <person name="Lenhard B."/>
            <person name="Roest Crollius H."/>
            <person name="Wincker P."/>
            <person name="Chourrout D."/>
        </authorList>
    </citation>
    <scope>NUCLEOTIDE SEQUENCE [LARGE SCALE GENOMIC DNA]</scope>
</reference>
<gene>
    <name evidence="1" type="ORF">GSOID_T00011531001</name>
</gene>
<evidence type="ECO:0000313" key="1">
    <source>
        <dbReference type="EMBL" id="CBY21993.1"/>
    </source>
</evidence>